<feature type="transmembrane region" description="Helical" evidence="10">
    <location>
        <begin position="139"/>
        <end position="158"/>
    </location>
</feature>
<comment type="similarity">
    <text evidence="3">Belongs to the claudin family.</text>
</comment>
<dbReference type="GeneTree" id="ENSGT00390000005717"/>
<proteinExistence type="inferred from homology"/>
<reference evidence="11" key="3">
    <citation type="submission" date="2025-09" db="UniProtKB">
        <authorList>
            <consortium name="Ensembl"/>
        </authorList>
    </citation>
    <scope>IDENTIFICATION</scope>
</reference>
<dbReference type="GO" id="GO:0005886">
    <property type="term" value="C:plasma membrane"/>
    <property type="evidence" value="ECO:0000318"/>
    <property type="project" value="GO_Central"/>
</dbReference>
<organism evidence="11 12">
    <name type="scientific">Monodelphis domestica</name>
    <name type="common">Gray short-tailed opossum</name>
    <dbReference type="NCBI Taxonomy" id="13616"/>
    <lineage>
        <taxon>Eukaryota</taxon>
        <taxon>Metazoa</taxon>
        <taxon>Chordata</taxon>
        <taxon>Craniata</taxon>
        <taxon>Vertebrata</taxon>
        <taxon>Euteleostomi</taxon>
        <taxon>Mammalia</taxon>
        <taxon>Metatheria</taxon>
        <taxon>Didelphimorphia</taxon>
        <taxon>Didelphidae</taxon>
        <taxon>Monodelphis</taxon>
    </lineage>
</organism>
<dbReference type="InParanoid" id="F6YLS8"/>
<dbReference type="InterPro" id="IPR004031">
    <property type="entry name" value="PMP22/EMP/MP20/Claudin"/>
</dbReference>
<dbReference type="FunCoup" id="F6YLS8">
    <property type="interactions" value="1"/>
</dbReference>
<dbReference type="GO" id="GO:0007155">
    <property type="term" value="P:cell adhesion"/>
    <property type="evidence" value="ECO:0000318"/>
    <property type="project" value="GO_Central"/>
</dbReference>
<evidence type="ECO:0008006" key="13">
    <source>
        <dbReference type="Google" id="ProtNLM"/>
    </source>
</evidence>
<evidence type="ECO:0000256" key="4">
    <source>
        <dbReference type="ARBA" id="ARBA00022427"/>
    </source>
</evidence>
<dbReference type="GO" id="GO:0070830">
    <property type="term" value="P:bicellular tight junction assembly"/>
    <property type="evidence" value="ECO:0000318"/>
    <property type="project" value="GO_Central"/>
</dbReference>
<evidence type="ECO:0000256" key="5">
    <source>
        <dbReference type="ARBA" id="ARBA00022475"/>
    </source>
</evidence>
<feature type="transmembrane region" description="Helical" evidence="10">
    <location>
        <begin position="96"/>
        <end position="119"/>
    </location>
</feature>
<dbReference type="HOGENOM" id="CLU_084794_0_0_1"/>
<keyword evidence="6 10" id="KW-0812">Transmembrane</keyword>
<feature type="transmembrane region" description="Helical" evidence="10">
    <location>
        <begin position="179"/>
        <end position="198"/>
    </location>
</feature>
<reference evidence="11 12" key="1">
    <citation type="journal article" date="2007" name="Nature">
        <title>Genome of the marsupial Monodelphis domestica reveals innovation in non-coding sequences.</title>
        <authorList>
            <person name="Mikkelsen T.S."/>
            <person name="Wakefield M.J."/>
            <person name="Aken B."/>
            <person name="Amemiya C.T."/>
            <person name="Chang J.L."/>
            <person name="Duke S."/>
            <person name="Garber M."/>
            <person name="Gentles A.J."/>
            <person name="Goodstadt L."/>
            <person name="Heger A."/>
            <person name="Jurka J."/>
            <person name="Kamal M."/>
            <person name="Mauceli E."/>
            <person name="Searle S.M."/>
            <person name="Sharpe T."/>
            <person name="Baker M.L."/>
            <person name="Batzer M.A."/>
            <person name="Benos P.V."/>
            <person name="Belov K."/>
            <person name="Clamp M."/>
            <person name="Cook A."/>
            <person name="Cuff J."/>
            <person name="Das R."/>
            <person name="Davidow L."/>
            <person name="Deakin J.E."/>
            <person name="Fazzari M.J."/>
            <person name="Glass J.L."/>
            <person name="Grabherr M."/>
            <person name="Greally J.M."/>
            <person name="Gu W."/>
            <person name="Hore T.A."/>
            <person name="Huttley G.A."/>
            <person name="Kleber M."/>
            <person name="Jirtle R.L."/>
            <person name="Koina E."/>
            <person name="Lee J.T."/>
            <person name="Mahony S."/>
            <person name="Marra M.A."/>
            <person name="Miller R.D."/>
            <person name="Nicholls R.D."/>
            <person name="Oda M."/>
            <person name="Papenfuss A.T."/>
            <person name="Parra Z.E."/>
            <person name="Pollock D.D."/>
            <person name="Ray D.A."/>
            <person name="Schein J.E."/>
            <person name="Speed T.P."/>
            <person name="Thompson K."/>
            <person name="VandeBerg J.L."/>
            <person name="Wade C.M."/>
            <person name="Walker J.A."/>
            <person name="Waters P.D."/>
            <person name="Webber C."/>
            <person name="Weidman J.R."/>
            <person name="Xie X."/>
            <person name="Zody M.C."/>
            <person name="Baldwin J."/>
            <person name="Abdouelleil A."/>
            <person name="Abdulkadir J."/>
            <person name="Abebe A."/>
            <person name="Abera B."/>
            <person name="Abreu J."/>
            <person name="Acer S.C."/>
            <person name="Aftuck L."/>
            <person name="Alexander A."/>
            <person name="An P."/>
            <person name="Anderson E."/>
            <person name="Anderson S."/>
            <person name="Arachi H."/>
            <person name="Azer M."/>
            <person name="Bachantsang P."/>
            <person name="Barry A."/>
            <person name="Bayul T."/>
            <person name="Berlin A."/>
            <person name="Bessette D."/>
            <person name="Bloom T."/>
            <person name="Bloom T."/>
            <person name="Boguslavskiy L."/>
            <person name="Bonnet C."/>
            <person name="Boukhgalter B."/>
            <person name="Bourzgui I."/>
            <person name="Brown A."/>
            <person name="Cahill P."/>
            <person name="Channer S."/>
            <person name="Cheshatsang Y."/>
            <person name="Chuda L."/>
            <person name="Citroen M."/>
            <person name="Collymore A."/>
            <person name="Cooke P."/>
            <person name="Costello M."/>
            <person name="D'Aco K."/>
            <person name="Daza R."/>
            <person name="De Haan G."/>
            <person name="DeGray S."/>
            <person name="DeMaso C."/>
            <person name="Dhargay N."/>
            <person name="Dooley K."/>
            <person name="Dooley E."/>
            <person name="Doricent M."/>
            <person name="Dorje P."/>
            <person name="Dorjee K."/>
            <person name="Dupes A."/>
            <person name="Elong R."/>
            <person name="Falk J."/>
            <person name="Farina A."/>
            <person name="Faro S."/>
            <person name="Ferguson D."/>
            <person name="Fisher S."/>
            <person name="Foley C.D."/>
            <person name="Franke A."/>
            <person name="Friedrich D."/>
            <person name="Gadbois L."/>
            <person name="Gearin G."/>
            <person name="Gearin C.R."/>
            <person name="Giannoukos G."/>
            <person name="Goode T."/>
            <person name="Graham J."/>
            <person name="Grandbois E."/>
            <person name="Grewal S."/>
            <person name="Gyaltsen K."/>
            <person name="Hafez N."/>
            <person name="Hagos B."/>
            <person name="Hall J."/>
            <person name="Henson C."/>
            <person name="Hollinger A."/>
            <person name="Honan T."/>
            <person name="Huard M.D."/>
            <person name="Hughes L."/>
            <person name="Hurhula B."/>
            <person name="Husby M.E."/>
            <person name="Kamat A."/>
            <person name="Kanga B."/>
            <person name="Kashin S."/>
            <person name="Khazanovich D."/>
            <person name="Kisner P."/>
            <person name="Lance K."/>
            <person name="Lara M."/>
            <person name="Lee W."/>
            <person name="Lennon N."/>
            <person name="Letendre F."/>
            <person name="LeVine R."/>
            <person name="Lipovsky A."/>
            <person name="Liu X."/>
            <person name="Liu J."/>
            <person name="Liu S."/>
            <person name="Lokyitsang T."/>
            <person name="Lokyitsang Y."/>
            <person name="Lubonja R."/>
            <person name="Lui A."/>
            <person name="MacDonald P."/>
            <person name="Magnisalis V."/>
            <person name="Maru K."/>
            <person name="Matthews C."/>
            <person name="McCusker W."/>
            <person name="McDonough S."/>
            <person name="Mehta T."/>
            <person name="Meldrim J."/>
            <person name="Meneus L."/>
            <person name="Mihai O."/>
            <person name="Mihalev A."/>
            <person name="Mihova T."/>
            <person name="Mittelman R."/>
            <person name="Mlenga V."/>
            <person name="Montmayeur A."/>
            <person name="Mulrain L."/>
            <person name="Navidi A."/>
            <person name="Naylor J."/>
            <person name="Negash T."/>
            <person name="Nguyen T."/>
            <person name="Nguyen N."/>
            <person name="Nicol R."/>
            <person name="Norbu C."/>
            <person name="Norbu N."/>
            <person name="Novod N."/>
            <person name="O'Neill B."/>
            <person name="Osman S."/>
            <person name="Markiewicz E."/>
            <person name="Oyono O.L."/>
            <person name="Patti C."/>
            <person name="Phunkhang P."/>
            <person name="Pierre F."/>
            <person name="Priest M."/>
            <person name="Raghuraman S."/>
            <person name="Rege F."/>
            <person name="Reyes R."/>
            <person name="Rise C."/>
            <person name="Rogov P."/>
            <person name="Ross K."/>
            <person name="Ryan E."/>
            <person name="Settipalli S."/>
            <person name="Shea T."/>
            <person name="Sherpa N."/>
            <person name="Shi L."/>
            <person name="Shih D."/>
            <person name="Sparrow T."/>
            <person name="Spaulding J."/>
            <person name="Stalker J."/>
            <person name="Stange-Thomann N."/>
            <person name="Stavropoulos S."/>
            <person name="Stone C."/>
            <person name="Strader C."/>
            <person name="Tesfaye S."/>
            <person name="Thomson T."/>
            <person name="Thoulutsang Y."/>
            <person name="Thoulutsang D."/>
            <person name="Topham K."/>
            <person name="Topping I."/>
            <person name="Tsamla T."/>
            <person name="Vassiliev H."/>
            <person name="Vo A."/>
            <person name="Wangchuk T."/>
            <person name="Wangdi T."/>
            <person name="Weiand M."/>
            <person name="Wilkinson J."/>
            <person name="Wilson A."/>
            <person name="Yadav S."/>
            <person name="Young G."/>
            <person name="Yu Q."/>
            <person name="Zembek L."/>
            <person name="Zhong D."/>
            <person name="Zimmer A."/>
            <person name="Zwirko Z."/>
            <person name="Jaffe D.B."/>
            <person name="Alvarez P."/>
            <person name="Brockman W."/>
            <person name="Butler J."/>
            <person name="Chin C."/>
            <person name="Gnerre S."/>
            <person name="MacCallum I."/>
            <person name="Graves J.A."/>
            <person name="Ponting C.P."/>
            <person name="Breen M."/>
            <person name="Samollow P.B."/>
            <person name="Lander E.S."/>
            <person name="Lindblad-Toh K."/>
        </authorList>
    </citation>
    <scope>NUCLEOTIDE SEQUENCE [LARGE SCALE GENOMIC DNA]</scope>
</reference>
<name>F6YLS8_MONDO</name>
<dbReference type="OMA" id="IPVSWNF"/>
<feature type="transmembrane region" description="Helical" evidence="10">
    <location>
        <begin position="12"/>
        <end position="32"/>
    </location>
</feature>
<protein>
    <recommendedName>
        <fullName evidence="13">Claudin 34</fullName>
    </recommendedName>
</protein>
<accession>F6YLS8</accession>
<sequence length="199" mass="21517">MSSYLSSGNTQLTGFLLTVVGWILLGVSVGQVEWRLWHLGNTTSIIPTGSVWVGLVKVCYYSGVRLSPQRRTSKVCHAYGRRNSFLPEDIRAIQNILLLACILGALGKASLVIGLRNLYLGIVRKSTACNSFTIGGLCYLSAGICVLICVLWNSYAVFKNEGINFPASFHIPPRPKTQEVGTAISTAIISIILMLLGGV</sequence>
<dbReference type="Bgee" id="ENSMODG00000025349">
    <property type="expression patterns" value="Expressed in spermatid and 11 other cell types or tissues"/>
</dbReference>
<evidence type="ECO:0000313" key="11">
    <source>
        <dbReference type="Ensembl" id="ENSMODP00000037793.2"/>
    </source>
</evidence>
<evidence type="ECO:0000313" key="12">
    <source>
        <dbReference type="Proteomes" id="UP000002280"/>
    </source>
</evidence>
<keyword evidence="7" id="KW-0965">Cell junction</keyword>
<evidence type="ECO:0000256" key="10">
    <source>
        <dbReference type="SAM" id="Phobius"/>
    </source>
</evidence>
<reference evidence="11" key="2">
    <citation type="submission" date="2025-08" db="UniProtKB">
        <authorList>
            <consortium name="Ensembl"/>
        </authorList>
    </citation>
    <scope>IDENTIFICATION</scope>
</reference>
<dbReference type="Pfam" id="PF00822">
    <property type="entry name" value="PMP22_Claudin"/>
    <property type="match status" value="1"/>
</dbReference>
<keyword evidence="5" id="KW-1003">Cell membrane</keyword>
<dbReference type="eggNOG" id="ENOG502S127">
    <property type="taxonomic scope" value="Eukaryota"/>
</dbReference>
<evidence type="ECO:0000256" key="1">
    <source>
        <dbReference type="ARBA" id="ARBA00004435"/>
    </source>
</evidence>
<dbReference type="STRING" id="13616.ENSMODP00000037793"/>
<dbReference type="GO" id="GO:0005198">
    <property type="term" value="F:structural molecule activity"/>
    <property type="evidence" value="ECO:0007669"/>
    <property type="project" value="InterPro"/>
</dbReference>
<dbReference type="Ensembl" id="ENSMODT00000039398.2">
    <property type="protein sequence ID" value="ENSMODP00000037793.2"/>
    <property type="gene ID" value="ENSMODG00000025349.2"/>
</dbReference>
<dbReference type="GO" id="GO:0005923">
    <property type="term" value="C:bicellular tight junction"/>
    <property type="evidence" value="ECO:0000318"/>
    <property type="project" value="GO_Central"/>
</dbReference>
<dbReference type="PRINTS" id="PR01077">
    <property type="entry name" value="CLAUDIN"/>
</dbReference>
<evidence type="ECO:0000256" key="2">
    <source>
        <dbReference type="ARBA" id="ARBA00004651"/>
    </source>
</evidence>
<dbReference type="InterPro" id="IPR006187">
    <property type="entry name" value="Claudin"/>
</dbReference>
<comment type="subcellular location">
    <subcellularLocation>
        <location evidence="1">Cell junction</location>
        <location evidence="1">Tight junction</location>
    </subcellularLocation>
    <subcellularLocation>
        <location evidence="2">Cell membrane</location>
        <topology evidence="2">Multi-pass membrane protein</topology>
    </subcellularLocation>
</comment>
<evidence type="ECO:0000256" key="6">
    <source>
        <dbReference type="ARBA" id="ARBA00022692"/>
    </source>
</evidence>
<dbReference type="Gene3D" id="1.20.140.150">
    <property type="match status" value="1"/>
</dbReference>
<dbReference type="PANTHER" id="PTHR12002">
    <property type="entry name" value="CLAUDIN"/>
    <property type="match status" value="1"/>
</dbReference>
<keyword evidence="4" id="KW-0796">Tight junction</keyword>
<keyword evidence="12" id="KW-1185">Reference proteome</keyword>
<evidence type="ECO:0000256" key="7">
    <source>
        <dbReference type="ARBA" id="ARBA00022949"/>
    </source>
</evidence>
<keyword evidence="8 10" id="KW-1133">Transmembrane helix</keyword>
<dbReference type="Proteomes" id="UP000002280">
    <property type="component" value="Chromosome 7"/>
</dbReference>
<evidence type="ECO:0000256" key="9">
    <source>
        <dbReference type="ARBA" id="ARBA00023136"/>
    </source>
</evidence>
<evidence type="ECO:0000256" key="8">
    <source>
        <dbReference type="ARBA" id="ARBA00022989"/>
    </source>
</evidence>
<keyword evidence="9 10" id="KW-0472">Membrane</keyword>
<dbReference type="AlphaFoldDB" id="F6YLS8"/>
<evidence type="ECO:0000256" key="3">
    <source>
        <dbReference type="ARBA" id="ARBA00008295"/>
    </source>
</evidence>